<gene>
    <name evidence="2" type="ORF">M3P09_16165</name>
</gene>
<dbReference type="EMBL" id="JAMFLZ010000009">
    <property type="protein sequence ID" value="MCL6296544.1"/>
    <property type="molecule type" value="Genomic_DNA"/>
</dbReference>
<name>A0ABT0QI69_9FLAO</name>
<dbReference type="InterPro" id="IPR029044">
    <property type="entry name" value="Nucleotide-diphossugar_trans"/>
</dbReference>
<accession>A0ABT0QI69</accession>
<evidence type="ECO:0000259" key="1">
    <source>
        <dbReference type="Pfam" id="PF00535"/>
    </source>
</evidence>
<dbReference type="Proteomes" id="UP001165381">
    <property type="component" value="Unassembled WGS sequence"/>
</dbReference>
<dbReference type="SUPFAM" id="SSF53448">
    <property type="entry name" value="Nucleotide-diphospho-sugar transferases"/>
    <property type="match status" value="1"/>
</dbReference>
<sequence>MTPFFSIIIPLYNKEKYIQKTLKTVINQTFNDFEIIIINDGSTDNSINEVKKIDDSRIKVFNQQNQGLSWARNNGIEKSVGRYIALIDADDFWLPHHLNQLFHLIKQYPKAGLYSTGYTLQKSKHIVHRAKFNNLPENFKGIVPNFFKCSLQNCIAWVGSICIPKNVFNDIGNFDPEIFSEQDTDLYIRIALKYEVALDDSSVSAIYNRTMDDNMSNFSQKKTIPKLLYTYKNIESTDYYLKKYLDLNRFSTLIFFKLSSNKELEKILIKDIDLNNLNKLQRILIYLPNNIVRFLFNIKTKFKLNPLFIFKPK</sequence>
<feature type="domain" description="Glycosyltransferase 2-like" evidence="1">
    <location>
        <begin position="6"/>
        <end position="134"/>
    </location>
</feature>
<keyword evidence="3" id="KW-1185">Reference proteome</keyword>
<dbReference type="RefSeq" id="WP_249973914.1">
    <property type="nucleotide sequence ID" value="NZ_JAMFLZ010000009.1"/>
</dbReference>
<dbReference type="InterPro" id="IPR050834">
    <property type="entry name" value="Glycosyltransf_2"/>
</dbReference>
<organism evidence="2 3">
    <name type="scientific">Jejuia spongiicola</name>
    <dbReference type="NCBI Taxonomy" id="2942207"/>
    <lineage>
        <taxon>Bacteria</taxon>
        <taxon>Pseudomonadati</taxon>
        <taxon>Bacteroidota</taxon>
        <taxon>Flavobacteriia</taxon>
        <taxon>Flavobacteriales</taxon>
        <taxon>Flavobacteriaceae</taxon>
        <taxon>Jejuia</taxon>
    </lineage>
</organism>
<dbReference type="CDD" id="cd00761">
    <property type="entry name" value="Glyco_tranf_GTA_type"/>
    <property type="match status" value="1"/>
</dbReference>
<evidence type="ECO:0000313" key="2">
    <source>
        <dbReference type="EMBL" id="MCL6296544.1"/>
    </source>
</evidence>
<dbReference type="PANTHER" id="PTHR43685">
    <property type="entry name" value="GLYCOSYLTRANSFERASE"/>
    <property type="match status" value="1"/>
</dbReference>
<evidence type="ECO:0000313" key="3">
    <source>
        <dbReference type="Proteomes" id="UP001165381"/>
    </source>
</evidence>
<reference evidence="2" key="1">
    <citation type="submission" date="2022-05" db="EMBL/GenBank/DDBJ databases">
        <authorList>
            <person name="Park J.-S."/>
        </authorList>
    </citation>
    <scope>NUCLEOTIDE SEQUENCE</scope>
    <source>
        <strain evidence="2">2012CJ34-3</strain>
    </source>
</reference>
<proteinExistence type="predicted"/>
<dbReference type="InterPro" id="IPR001173">
    <property type="entry name" value="Glyco_trans_2-like"/>
</dbReference>
<dbReference type="Gene3D" id="3.90.550.10">
    <property type="entry name" value="Spore Coat Polysaccharide Biosynthesis Protein SpsA, Chain A"/>
    <property type="match status" value="1"/>
</dbReference>
<dbReference type="PANTHER" id="PTHR43685:SF2">
    <property type="entry name" value="GLYCOSYLTRANSFERASE 2-LIKE DOMAIN-CONTAINING PROTEIN"/>
    <property type="match status" value="1"/>
</dbReference>
<comment type="caution">
    <text evidence="2">The sequence shown here is derived from an EMBL/GenBank/DDBJ whole genome shotgun (WGS) entry which is preliminary data.</text>
</comment>
<protein>
    <submittedName>
        <fullName evidence="2">Glycosyltransferase family 2 protein</fullName>
    </submittedName>
</protein>
<dbReference type="Pfam" id="PF00535">
    <property type="entry name" value="Glycos_transf_2"/>
    <property type="match status" value="1"/>
</dbReference>